<dbReference type="Proteomes" id="UP000249432">
    <property type="component" value="Unassembled WGS sequence"/>
</dbReference>
<gene>
    <name evidence="3" type="ORF">DI525_03515</name>
</gene>
<feature type="domain" description="UspA" evidence="2">
    <location>
        <begin position="163"/>
        <end position="304"/>
    </location>
</feature>
<proteinExistence type="inferred from homology"/>
<evidence type="ECO:0000313" key="3">
    <source>
        <dbReference type="EMBL" id="PZR05723.1"/>
    </source>
</evidence>
<dbReference type="Gene3D" id="3.40.50.12370">
    <property type="match status" value="1"/>
</dbReference>
<dbReference type="PANTHER" id="PTHR46268:SF6">
    <property type="entry name" value="UNIVERSAL STRESS PROTEIN UP12"/>
    <property type="match status" value="1"/>
</dbReference>
<dbReference type="RefSeq" id="WP_303734413.1">
    <property type="nucleotide sequence ID" value="NZ_CAKZHK010000010.1"/>
</dbReference>
<evidence type="ECO:0000259" key="2">
    <source>
        <dbReference type="Pfam" id="PF00582"/>
    </source>
</evidence>
<dbReference type="Pfam" id="PF00582">
    <property type="entry name" value="Usp"/>
    <property type="match status" value="2"/>
</dbReference>
<name>A0A2W5SYK6_9CORY</name>
<dbReference type="CDD" id="cd00293">
    <property type="entry name" value="USP-like"/>
    <property type="match status" value="2"/>
</dbReference>
<dbReference type="InterPro" id="IPR006016">
    <property type="entry name" value="UspA"/>
</dbReference>
<dbReference type="EMBL" id="QFRA01000005">
    <property type="protein sequence ID" value="PZR05723.1"/>
    <property type="molecule type" value="Genomic_DNA"/>
</dbReference>
<feature type="domain" description="UspA" evidence="2">
    <location>
        <begin position="8"/>
        <end position="146"/>
    </location>
</feature>
<evidence type="ECO:0000313" key="4">
    <source>
        <dbReference type="Proteomes" id="UP000249432"/>
    </source>
</evidence>
<reference evidence="3 4" key="1">
    <citation type="submission" date="2017-08" db="EMBL/GenBank/DDBJ databases">
        <title>Infants hospitalized years apart are colonized by the same room-sourced microbial strains.</title>
        <authorList>
            <person name="Brooks B."/>
            <person name="Olm M.R."/>
            <person name="Firek B.A."/>
            <person name="Baker R."/>
            <person name="Thomas B.C."/>
            <person name="Morowitz M.J."/>
            <person name="Banfield J.F."/>
        </authorList>
    </citation>
    <scope>NUCLEOTIDE SEQUENCE [LARGE SCALE GENOMIC DNA]</scope>
    <source>
        <strain evidence="3">S2_003_000_R1_3</strain>
    </source>
</reference>
<evidence type="ECO:0000256" key="1">
    <source>
        <dbReference type="ARBA" id="ARBA00008791"/>
    </source>
</evidence>
<dbReference type="PANTHER" id="PTHR46268">
    <property type="entry name" value="STRESS RESPONSE PROTEIN NHAX"/>
    <property type="match status" value="1"/>
</dbReference>
<accession>A0A2W5SYK6</accession>
<dbReference type="SUPFAM" id="SSF52402">
    <property type="entry name" value="Adenine nucleotide alpha hydrolases-like"/>
    <property type="match status" value="2"/>
</dbReference>
<organism evidence="3 4">
    <name type="scientific">Corynebacterium kroppenstedtii</name>
    <dbReference type="NCBI Taxonomy" id="161879"/>
    <lineage>
        <taxon>Bacteria</taxon>
        <taxon>Bacillati</taxon>
        <taxon>Actinomycetota</taxon>
        <taxon>Actinomycetes</taxon>
        <taxon>Mycobacteriales</taxon>
        <taxon>Corynebacteriaceae</taxon>
        <taxon>Corynebacterium</taxon>
    </lineage>
</organism>
<dbReference type="AlphaFoldDB" id="A0A2W5SYK6"/>
<comment type="similarity">
    <text evidence="1">Belongs to the universal stress protein A family.</text>
</comment>
<sequence length="305" mass="33356">MTNESPVRILIARRPHPTESSAEEFAAWFARTSPAVIRTVTVLPSIWPSGAPDELGEDYQRWIRKETKKCERAALEALKEACVPDDSLDATPFQFVTAASETDALSAAATNFNATIILLGSHASAPEGRFVAGSTADALLHCAPVSLGLAPRDLRASKKGVTRVNCAYVDTEQSQEALRKACDYAHRWDVPLRLVAFTPHGPSMYPTETLYKHAKEATRQWRDQAQSILERGQERALARFDDLRVDLAIGSGEDWESSITDLDWKKGDLLVVGSSTLGVFGHTFLGSSTNQIVRNSPVPTVIVPV</sequence>
<protein>
    <submittedName>
        <fullName evidence="3">Universal stress protein</fullName>
    </submittedName>
</protein>
<comment type="caution">
    <text evidence="3">The sequence shown here is derived from an EMBL/GenBank/DDBJ whole genome shotgun (WGS) entry which is preliminary data.</text>
</comment>